<evidence type="ECO:0000313" key="1">
    <source>
        <dbReference type="EMBL" id="SBS78880.1"/>
    </source>
</evidence>
<accession>A0A1Y5PNB1</accession>
<proteinExistence type="predicted"/>
<organism evidence="1">
    <name type="scientific">uncultured Mycobacterium sp</name>
    <dbReference type="NCBI Taxonomy" id="171292"/>
    <lineage>
        <taxon>Bacteria</taxon>
        <taxon>Bacillati</taxon>
        <taxon>Actinomycetota</taxon>
        <taxon>Actinomycetes</taxon>
        <taxon>Mycobacteriales</taxon>
        <taxon>Mycobacteriaceae</taxon>
        <taxon>Mycobacterium</taxon>
        <taxon>environmental samples</taxon>
    </lineage>
</organism>
<protein>
    <submittedName>
        <fullName evidence="1">Uncharacterized protein</fullName>
    </submittedName>
</protein>
<dbReference type="EMBL" id="FLQS01000060">
    <property type="protein sequence ID" value="SBS78880.1"/>
    <property type="molecule type" value="Genomic_DNA"/>
</dbReference>
<reference evidence="1" key="1">
    <citation type="submission" date="2016-03" db="EMBL/GenBank/DDBJ databases">
        <authorList>
            <person name="Ploux O."/>
        </authorList>
    </citation>
    <scope>NUCLEOTIDE SEQUENCE</scope>
    <source>
        <strain evidence="1">UC10</strain>
    </source>
</reference>
<gene>
    <name evidence="1" type="ORF">MHPYR_630019</name>
</gene>
<name>A0A1Y5PNB1_9MYCO</name>
<dbReference type="AlphaFoldDB" id="A0A1Y5PNB1"/>
<sequence length="207" mass="20986">MNSSHRAEPGGYPVAFRAVLIRTARRLRIGGLLVGSAAAVMAGVVGCTAVTGGQAGVNAGDAPAYRTSMSVSISQSAASSSARESERQASLTTQAMHDTCETLSTSSADAIDAVNAYVSAFNSGATDVSTTEGPAVDSLNKSADAVAASITDAIPDELKAAFKDWVDGAHKTASAILAHAGPGEFNTTIQDLNDTRSNALSLCDATY</sequence>